<reference evidence="2" key="1">
    <citation type="journal article" date="2021" name="Open Biol.">
        <title>Shared evolutionary footprints suggest mitochondrial oxidative damage underlies multiple complex I losses in fungi.</title>
        <authorList>
            <person name="Schikora-Tamarit M.A."/>
            <person name="Marcet-Houben M."/>
            <person name="Nosek J."/>
            <person name="Gabaldon T."/>
        </authorList>
    </citation>
    <scope>NUCLEOTIDE SEQUENCE</scope>
    <source>
        <strain evidence="2">CBS6075</strain>
    </source>
</reference>
<dbReference type="GeneID" id="70235731"/>
<dbReference type="AlphaFoldDB" id="A0A9P8P6J7"/>
<feature type="region of interest" description="Disordered" evidence="1">
    <location>
        <begin position="175"/>
        <end position="194"/>
    </location>
</feature>
<evidence type="ECO:0000313" key="3">
    <source>
        <dbReference type="Proteomes" id="UP000769157"/>
    </source>
</evidence>
<evidence type="ECO:0000313" key="2">
    <source>
        <dbReference type="EMBL" id="KAH3665579.1"/>
    </source>
</evidence>
<dbReference type="GO" id="GO:0003676">
    <property type="term" value="F:nucleic acid binding"/>
    <property type="evidence" value="ECO:0007669"/>
    <property type="project" value="InterPro"/>
</dbReference>
<proteinExistence type="predicted"/>
<dbReference type="OrthoDB" id="5348404at2759"/>
<dbReference type="RefSeq" id="XP_046060783.1">
    <property type="nucleotide sequence ID" value="XM_046204772.1"/>
</dbReference>
<dbReference type="EMBL" id="JAEUBE010000295">
    <property type="protein sequence ID" value="KAH3665579.1"/>
    <property type="molecule type" value="Genomic_DNA"/>
</dbReference>
<comment type="caution">
    <text evidence="2">The sequence shown here is derived from an EMBL/GenBank/DDBJ whole genome shotgun (WGS) entry which is preliminary data.</text>
</comment>
<name>A0A9P8P6J7_9ASCO</name>
<dbReference type="Proteomes" id="UP000769157">
    <property type="component" value="Unassembled WGS sequence"/>
</dbReference>
<evidence type="ECO:0008006" key="4">
    <source>
        <dbReference type="Google" id="ProtNLM"/>
    </source>
</evidence>
<evidence type="ECO:0000256" key="1">
    <source>
        <dbReference type="SAM" id="MobiDB-lite"/>
    </source>
</evidence>
<reference evidence="2" key="2">
    <citation type="submission" date="2021-01" db="EMBL/GenBank/DDBJ databases">
        <authorList>
            <person name="Schikora-Tamarit M.A."/>
        </authorList>
    </citation>
    <scope>NUCLEOTIDE SEQUENCE</scope>
    <source>
        <strain evidence="2">CBS6075</strain>
    </source>
</reference>
<dbReference type="InterPro" id="IPR035979">
    <property type="entry name" value="RBD_domain_sf"/>
</dbReference>
<keyword evidence="3" id="KW-1185">Reference proteome</keyword>
<accession>A0A9P8P6J7</accession>
<gene>
    <name evidence="2" type="ORF">OGAPHI_003766</name>
</gene>
<protein>
    <recommendedName>
        <fullName evidence="4">RRM domain-containing protein</fullName>
    </recommendedName>
</protein>
<dbReference type="SUPFAM" id="SSF54928">
    <property type="entry name" value="RNA-binding domain, RBD"/>
    <property type="match status" value="1"/>
</dbReference>
<sequence>MSDRPEELDYDRSIKDDVVYDIRETPEYNQTRALIVANLTQPFDNQEFQDLLNQQAAKTGSLIERAWLNIRRTHCFVIVSDIAGAVALQSNLNGTKFPKDNDQQTEQVTRHPLYIDFIPVKATQHWIDQENKGPKDAVWKVSFEKQPSKQQEGQEFLVATHKMLNYPNKTFGYKSSSRFRGRGRGGYRGYRDYNNYRYTPYRREYDYPDSRRGRERSPEWAN</sequence>
<organism evidence="2 3">
    <name type="scientific">Ogataea philodendri</name>
    <dbReference type="NCBI Taxonomy" id="1378263"/>
    <lineage>
        <taxon>Eukaryota</taxon>
        <taxon>Fungi</taxon>
        <taxon>Dikarya</taxon>
        <taxon>Ascomycota</taxon>
        <taxon>Saccharomycotina</taxon>
        <taxon>Pichiomycetes</taxon>
        <taxon>Pichiales</taxon>
        <taxon>Pichiaceae</taxon>
        <taxon>Ogataea</taxon>
    </lineage>
</organism>